<evidence type="ECO:0000313" key="2">
    <source>
        <dbReference type="EMBL" id="JAU90817.1"/>
    </source>
</evidence>
<name>A0A1J3JEJ5_NOCCA</name>
<gene>
    <name evidence="2" type="ORF">MP_TR26718_c4_g1_i1_g.78191</name>
</gene>
<proteinExistence type="predicted"/>
<dbReference type="InterPro" id="IPR015410">
    <property type="entry name" value="DUF1985"/>
</dbReference>
<organism evidence="2">
    <name type="scientific">Noccaea caerulescens</name>
    <name type="common">Alpine penny-cress</name>
    <name type="synonym">Thlaspi caerulescens</name>
    <dbReference type="NCBI Taxonomy" id="107243"/>
    <lineage>
        <taxon>Eukaryota</taxon>
        <taxon>Viridiplantae</taxon>
        <taxon>Streptophyta</taxon>
        <taxon>Embryophyta</taxon>
        <taxon>Tracheophyta</taxon>
        <taxon>Spermatophyta</taxon>
        <taxon>Magnoliopsida</taxon>
        <taxon>eudicotyledons</taxon>
        <taxon>Gunneridae</taxon>
        <taxon>Pentapetalae</taxon>
        <taxon>rosids</taxon>
        <taxon>malvids</taxon>
        <taxon>Brassicales</taxon>
        <taxon>Brassicaceae</taxon>
        <taxon>Coluteocarpeae</taxon>
        <taxon>Noccaea</taxon>
    </lineage>
</organism>
<accession>A0A1J3JEJ5</accession>
<dbReference type="PANTHER" id="PTHR48449:SF1">
    <property type="entry name" value="DUF1985 DOMAIN-CONTAINING PROTEIN"/>
    <property type="match status" value="1"/>
</dbReference>
<sequence length="215" mass="24285">MRPLRFSIQEFHAVTGLKCIDEGNYDLKNWVDDGGFWSRLLKTRGKISLEMIRTKLIKEANKWTRVDRLRLVYFCVAAGLLMAIDEKTWVSHDYIKLIMDYDKLRAYPWGLHCFDHLVEGVVKAKSDLSNPKSYVLQGFSHALQIWIMEAIPDCGVLLGKKLNAVEHVFPRCSNWTGAARAGFSEIINLEKAVQKTVSAVSSAVQSCFGSGVGRC</sequence>
<dbReference type="AlphaFoldDB" id="A0A1J3JEJ5"/>
<dbReference type="PANTHER" id="PTHR48449">
    <property type="entry name" value="DUF1985 DOMAIN-CONTAINING PROTEIN"/>
    <property type="match status" value="1"/>
</dbReference>
<protein>
    <recommendedName>
        <fullName evidence="1">DUF1985 domain-containing protein</fullName>
    </recommendedName>
</protein>
<dbReference type="EMBL" id="GEVM01015121">
    <property type="protein sequence ID" value="JAU90817.1"/>
    <property type="molecule type" value="Transcribed_RNA"/>
</dbReference>
<dbReference type="Pfam" id="PF09331">
    <property type="entry name" value="DUF1985"/>
    <property type="match status" value="1"/>
</dbReference>
<reference evidence="2" key="1">
    <citation type="submission" date="2016-07" db="EMBL/GenBank/DDBJ databases">
        <title>De novo transcriptome assembly of four accessions of the metal hyperaccumulator plant Noccaea caerulescens.</title>
        <authorList>
            <person name="Blande D."/>
            <person name="Halimaa P."/>
            <person name="Tervahauta A.I."/>
            <person name="Aarts M.G."/>
            <person name="Karenlampi S.O."/>
        </authorList>
    </citation>
    <scope>NUCLEOTIDE SEQUENCE</scope>
</reference>
<evidence type="ECO:0000259" key="1">
    <source>
        <dbReference type="Pfam" id="PF09331"/>
    </source>
</evidence>
<feature type="domain" description="DUF1985" evidence="1">
    <location>
        <begin position="2"/>
        <end position="118"/>
    </location>
</feature>